<evidence type="ECO:0000256" key="1">
    <source>
        <dbReference type="SAM" id="Phobius"/>
    </source>
</evidence>
<keyword evidence="1" id="KW-0812">Transmembrane</keyword>
<dbReference type="InterPro" id="IPR007401">
    <property type="entry name" value="DUF454"/>
</dbReference>
<dbReference type="RefSeq" id="WP_270057103.1">
    <property type="nucleotide sequence ID" value="NZ_CP115149.1"/>
</dbReference>
<dbReference type="Pfam" id="PF04304">
    <property type="entry name" value="DUF454"/>
    <property type="match status" value="1"/>
</dbReference>
<feature type="transmembrane region" description="Helical" evidence="1">
    <location>
        <begin position="114"/>
        <end position="133"/>
    </location>
</feature>
<feature type="transmembrane region" description="Helical" evidence="1">
    <location>
        <begin position="21"/>
        <end position="41"/>
    </location>
</feature>
<dbReference type="PIRSF" id="PIRSF016789">
    <property type="entry name" value="DUF454"/>
    <property type="match status" value="1"/>
</dbReference>
<keyword evidence="1" id="KW-1133">Transmembrane helix</keyword>
<organism evidence="2 3">
    <name type="scientific">Tepidiforma flava</name>
    <dbReference type="NCBI Taxonomy" id="3004094"/>
    <lineage>
        <taxon>Bacteria</taxon>
        <taxon>Bacillati</taxon>
        <taxon>Chloroflexota</taxon>
        <taxon>Tepidiformia</taxon>
        <taxon>Tepidiformales</taxon>
        <taxon>Tepidiformaceae</taxon>
        <taxon>Tepidiforma</taxon>
    </lineage>
</organism>
<keyword evidence="3" id="KW-1185">Reference proteome</keyword>
<dbReference type="Proteomes" id="UP001212803">
    <property type="component" value="Chromosome"/>
</dbReference>
<protein>
    <submittedName>
        <fullName evidence="2">YbaN family protein</fullName>
    </submittedName>
</protein>
<proteinExistence type="predicted"/>
<keyword evidence="1" id="KW-0472">Membrane</keyword>
<evidence type="ECO:0000313" key="3">
    <source>
        <dbReference type="Proteomes" id="UP001212803"/>
    </source>
</evidence>
<accession>A0ABY7MA61</accession>
<name>A0ABY7MA61_9CHLR</name>
<sequence length="138" mass="15207">MGELTGSQRPEPRATARGLRRWVYVGLGSLLVGIGILGIFLPLLPSTVFFLGAAGLYGKSSPGAYRWLTTNRWFGRHLRDYKEQRGATIGAKAWSIATLWVGIGVSEYFLNIPWVQLLLIAIGVAVTVHLVTLRTIRN</sequence>
<dbReference type="PANTHER" id="PTHR35813:SF1">
    <property type="entry name" value="INNER MEMBRANE PROTEIN YBAN"/>
    <property type="match status" value="1"/>
</dbReference>
<gene>
    <name evidence="2" type="ORF">O0235_03235</name>
</gene>
<dbReference type="EMBL" id="CP115149">
    <property type="protein sequence ID" value="WBL36581.1"/>
    <property type="molecule type" value="Genomic_DNA"/>
</dbReference>
<reference evidence="2 3" key="1">
    <citation type="journal article" date="2023" name="ISME J.">
        <title>Thermophilic Dehalococcoidia with unusual traits shed light on an unexpected past.</title>
        <authorList>
            <person name="Palmer M."/>
            <person name="Covington J.K."/>
            <person name="Zhou E.M."/>
            <person name="Thomas S.C."/>
            <person name="Habib N."/>
            <person name="Seymour C.O."/>
            <person name="Lai D."/>
            <person name="Johnston J."/>
            <person name="Hashimi A."/>
            <person name="Jiao J.Y."/>
            <person name="Muok A.R."/>
            <person name="Liu L."/>
            <person name="Xian W.D."/>
            <person name="Zhi X.Y."/>
            <person name="Li M.M."/>
            <person name="Silva L.P."/>
            <person name="Bowen B.P."/>
            <person name="Louie K."/>
            <person name="Briegel A."/>
            <person name="Pett-Ridge J."/>
            <person name="Weber P.K."/>
            <person name="Tocheva E.I."/>
            <person name="Woyke T."/>
            <person name="Northen T.R."/>
            <person name="Mayali X."/>
            <person name="Li W.J."/>
            <person name="Hedlund B.P."/>
        </authorList>
    </citation>
    <scope>NUCLEOTIDE SEQUENCE [LARGE SCALE GENOMIC DNA]</scope>
    <source>
        <strain evidence="2 3">YIM 72310</strain>
    </source>
</reference>
<evidence type="ECO:0000313" key="2">
    <source>
        <dbReference type="EMBL" id="WBL36581.1"/>
    </source>
</evidence>
<dbReference type="PANTHER" id="PTHR35813">
    <property type="entry name" value="INNER MEMBRANE PROTEIN YBAN"/>
    <property type="match status" value="1"/>
</dbReference>